<dbReference type="Proteomes" id="UP000298327">
    <property type="component" value="Unassembled WGS sequence"/>
</dbReference>
<dbReference type="EMBL" id="SEOQ01000779">
    <property type="protein sequence ID" value="TFY57047.1"/>
    <property type="molecule type" value="Genomic_DNA"/>
</dbReference>
<name>A0A4Y9Y614_9AGAM</name>
<dbReference type="PANTHER" id="PTHR46564">
    <property type="entry name" value="TRANSPOSASE"/>
    <property type="match status" value="1"/>
</dbReference>
<evidence type="ECO:0000313" key="4">
    <source>
        <dbReference type="Proteomes" id="UP000298327"/>
    </source>
</evidence>
<reference evidence="3 4" key="1">
    <citation type="submission" date="2019-02" db="EMBL/GenBank/DDBJ databases">
        <title>Genome sequencing of the rare red list fungi Dentipellis fragilis.</title>
        <authorList>
            <person name="Buettner E."/>
            <person name="Kellner H."/>
        </authorList>
    </citation>
    <scope>NUCLEOTIDE SEQUENCE [LARGE SCALE GENOMIC DNA]</scope>
    <source>
        <strain evidence="3 4">DSM 105465</strain>
    </source>
</reference>
<dbReference type="Pfam" id="PF13592">
    <property type="entry name" value="HTH_33"/>
    <property type="match status" value="1"/>
</dbReference>
<keyword evidence="4" id="KW-1185">Reference proteome</keyword>
<feature type="domain" description="Winged helix-turn helix" evidence="2">
    <location>
        <begin position="96"/>
        <end position="148"/>
    </location>
</feature>
<dbReference type="AlphaFoldDB" id="A0A4Y9Y614"/>
<dbReference type="STRING" id="205917.A0A4Y9Y614"/>
<dbReference type="GO" id="GO:0003676">
    <property type="term" value="F:nucleic acid binding"/>
    <property type="evidence" value="ECO:0007669"/>
    <property type="project" value="InterPro"/>
</dbReference>
<dbReference type="InterPro" id="IPR038717">
    <property type="entry name" value="Tc1-like_DDE_dom"/>
</dbReference>
<sequence length="307" mass="34541">MFPSGPLHFSPPCPTVTSIGKSKRGFSGFALLLISPIMFYAIGSMSRSGVCRDGKPTSSNMVMLNLRKTLAGVDHASYLATKSMAFFQSLVEFLDLTLAEMQDWVLVTHDLNISKTALHELLRDCAWSYKVLRKAAAERDEEQRAQFMAFVKDNLLSSMVITANESSKDDRTIFRRYGHAPKGQRAEIDASFWTVMSSLISLDILPQMKAYPNDRSMLILDNCAIHKSAALREMVEAQESLLIFLPPYSPDFNPIEESFSTVKGWIRHNYRRLLNSNQPEIDLLEACGVVTADMARNWFQHAGYPSL</sequence>
<evidence type="ECO:0000313" key="3">
    <source>
        <dbReference type="EMBL" id="TFY57047.1"/>
    </source>
</evidence>
<comment type="caution">
    <text evidence="3">The sequence shown here is derived from an EMBL/GenBank/DDBJ whole genome shotgun (WGS) entry which is preliminary data.</text>
</comment>
<evidence type="ECO:0000259" key="1">
    <source>
        <dbReference type="Pfam" id="PF13358"/>
    </source>
</evidence>
<dbReference type="InterPro" id="IPR025959">
    <property type="entry name" value="Winged_HTH_dom"/>
</dbReference>
<dbReference type="OrthoDB" id="2266637at2759"/>
<accession>A0A4Y9Y614</accession>
<dbReference type="Pfam" id="PF13358">
    <property type="entry name" value="DDE_3"/>
    <property type="match status" value="1"/>
</dbReference>
<organism evidence="3 4">
    <name type="scientific">Dentipellis fragilis</name>
    <dbReference type="NCBI Taxonomy" id="205917"/>
    <lineage>
        <taxon>Eukaryota</taxon>
        <taxon>Fungi</taxon>
        <taxon>Dikarya</taxon>
        <taxon>Basidiomycota</taxon>
        <taxon>Agaricomycotina</taxon>
        <taxon>Agaricomycetes</taxon>
        <taxon>Russulales</taxon>
        <taxon>Hericiaceae</taxon>
        <taxon>Dentipellis</taxon>
    </lineage>
</organism>
<dbReference type="Gene3D" id="3.30.420.10">
    <property type="entry name" value="Ribonuclease H-like superfamily/Ribonuclease H"/>
    <property type="match status" value="1"/>
</dbReference>
<proteinExistence type="predicted"/>
<dbReference type="InterPro" id="IPR036397">
    <property type="entry name" value="RNaseH_sf"/>
</dbReference>
<evidence type="ECO:0000259" key="2">
    <source>
        <dbReference type="Pfam" id="PF13592"/>
    </source>
</evidence>
<protein>
    <submittedName>
        <fullName evidence="3">Uncharacterized protein</fullName>
    </submittedName>
</protein>
<gene>
    <name evidence="3" type="ORF">EVG20_g8692</name>
</gene>
<feature type="domain" description="Tc1-like transposase DDE" evidence="1">
    <location>
        <begin position="208"/>
        <end position="269"/>
    </location>
</feature>
<dbReference type="PANTHER" id="PTHR46564:SF1">
    <property type="entry name" value="TRANSPOSASE"/>
    <property type="match status" value="1"/>
</dbReference>